<feature type="transmembrane region" description="Helical" evidence="9">
    <location>
        <begin position="205"/>
        <end position="224"/>
    </location>
</feature>
<evidence type="ECO:0000313" key="11">
    <source>
        <dbReference type="EMBL" id="ADU48816.1"/>
    </source>
</evidence>
<dbReference type="Proteomes" id="UP000008914">
    <property type="component" value="Chromosome"/>
</dbReference>
<dbReference type="eggNOG" id="COG1835">
    <property type="taxonomic scope" value="Bacteria"/>
</dbReference>
<evidence type="ECO:0000259" key="10">
    <source>
        <dbReference type="Pfam" id="PF01757"/>
    </source>
</evidence>
<feature type="domain" description="Acyltransferase 3" evidence="10">
    <location>
        <begin position="43"/>
        <end position="384"/>
    </location>
</feature>
<feature type="transmembrane region" description="Helical" evidence="9">
    <location>
        <begin position="180"/>
        <end position="198"/>
    </location>
</feature>
<evidence type="ECO:0000256" key="3">
    <source>
        <dbReference type="ARBA" id="ARBA00022679"/>
    </source>
</evidence>
<evidence type="ECO:0000313" key="12">
    <source>
        <dbReference type="Proteomes" id="UP000008914"/>
    </source>
</evidence>
<dbReference type="EMBL" id="CP002343">
    <property type="protein sequence ID" value="ADU48816.1"/>
    <property type="molecule type" value="Genomic_DNA"/>
</dbReference>
<dbReference type="SUPFAM" id="SSF52266">
    <property type="entry name" value="SGNH hydrolase"/>
    <property type="match status" value="1"/>
</dbReference>
<evidence type="ECO:0000256" key="7">
    <source>
        <dbReference type="ARBA" id="ARBA00023315"/>
    </source>
</evidence>
<reference evidence="11 12" key="1">
    <citation type="journal article" date="2010" name="Stand. Genomic Sci.">
        <title>Complete genome sequence of Intrasporangium calvum type strain (7 KIP).</title>
        <authorList>
            <person name="Del Rio T.G."/>
            <person name="Chertkov O."/>
            <person name="Yasawong M."/>
            <person name="Lucas S."/>
            <person name="Deshpande S."/>
            <person name="Cheng J.F."/>
            <person name="Detter C."/>
            <person name="Tapia R."/>
            <person name="Han C."/>
            <person name="Goodwin L."/>
            <person name="Pitluck S."/>
            <person name="Liolios K."/>
            <person name="Ivanova N."/>
            <person name="Mavromatis K."/>
            <person name="Pati A."/>
            <person name="Chen A."/>
            <person name="Palaniappan K."/>
            <person name="Land M."/>
            <person name="Hauser L."/>
            <person name="Chang Y.J."/>
            <person name="Jeffries C.D."/>
            <person name="Rohde M."/>
            <person name="Pukall R."/>
            <person name="Sikorski J."/>
            <person name="Goker M."/>
            <person name="Woyke T."/>
            <person name="Bristow J."/>
            <person name="Eisen J.A."/>
            <person name="Markowitz V."/>
            <person name="Hugenholtz P."/>
            <person name="Kyrpides N.C."/>
            <person name="Klenk H.P."/>
            <person name="Lapidus A."/>
        </authorList>
    </citation>
    <scope>NUCLEOTIDE SEQUENCE [LARGE SCALE GENOMIC DNA]</scope>
    <source>
        <strain evidence="12">ATCC 23552 / DSM 43043 / JCM 3097 / NBRC 12989 / 7 KIP</strain>
    </source>
</reference>
<feature type="transmembrane region" description="Helical" evidence="9">
    <location>
        <begin position="111"/>
        <end position="129"/>
    </location>
</feature>
<dbReference type="InterPro" id="IPR050879">
    <property type="entry name" value="Acyltransferase_3"/>
</dbReference>
<feature type="transmembrane region" description="Helical" evidence="9">
    <location>
        <begin position="236"/>
        <end position="256"/>
    </location>
</feature>
<feature type="transmembrane region" description="Helical" evidence="9">
    <location>
        <begin position="292"/>
        <end position="312"/>
    </location>
</feature>
<evidence type="ECO:0000256" key="1">
    <source>
        <dbReference type="ARBA" id="ARBA00004651"/>
    </source>
</evidence>
<feature type="region of interest" description="Disordered" evidence="8">
    <location>
        <begin position="1"/>
        <end position="39"/>
    </location>
</feature>
<feature type="transmembrane region" description="Helical" evidence="9">
    <location>
        <begin position="268"/>
        <end position="286"/>
    </location>
</feature>
<evidence type="ECO:0000256" key="8">
    <source>
        <dbReference type="SAM" id="MobiDB-lite"/>
    </source>
</evidence>
<gene>
    <name evidence="11" type="ordered locus">Intca_2307</name>
</gene>
<name>E6SF27_INTC7</name>
<keyword evidence="3" id="KW-0808">Transferase</keyword>
<dbReference type="InterPro" id="IPR036514">
    <property type="entry name" value="SGNH_hydro_sf"/>
</dbReference>
<keyword evidence="2" id="KW-1003">Cell membrane</keyword>
<keyword evidence="12" id="KW-1185">Reference proteome</keyword>
<evidence type="ECO:0000256" key="2">
    <source>
        <dbReference type="ARBA" id="ARBA00022475"/>
    </source>
</evidence>
<evidence type="ECO:0000256" key="9">
    <source>
        <dbReference type="SAM" id="Phobius"/>
    </source>
</evidence>
<feature type="transmembrane region" description="Helical" evidence="9">
    <location>
        <begin position="419"/>
        <end position="438"/>
    </location>
</feature>
<dbReference type="GO" id="GO:0016747">
    <property type="term" value="F:acyltransferase activity, transferring groups other than amino-acyl groups"/>
    <property type="evidence" value="ECO:0007669"/>
    <property type="project" value="InterPro"/>
</dbReference>
<dbReference type="GO" id="GO:0009103">
    <property type="term" value="P:lipopolysaccharide biosynthetic process"/>
    <property type="evidence" value="ECO:0007669"/>
    <property type="project" value="TreeGrafter"/>
</dbReference>
<dbReference type="GO" id="GO:0005886">
    <property type="term" value="C:plasma membrane"/>
    <property type="evidence" value="ECO:0007669"/>
    <property type="project" value="UniProtKB-SubCell"/>
</dbReference>
<feature type="transmembrane region" description="Helical" evidence="9">
    <location>
        <begin position="71"/>
        <end position="90"/>
    </location>
</feature>
<accession>E6SF27</accession>
<dbReference type="KEGG" id="ica:Intca_2307"/>
<keyword evidence="7 11" id="KW-0012">Acyltransferase</keyword>
<evidence type="ECO:0000256" key="4">
    <source>
        <dbReference type="ARBA" id="ARBA00022692"/>
    </source>
</evidence>
<dbReference type="HOGENOM" id="CLU_005679_11_2_11"/>
<evidence type="ECO:0000256" key="5">
    <source>
        <dbReference type="ARBA" id="ARBA00022989"/>
    </source>
</evidence>
<keyword evidence="6 9" id="KW-0472">Membrane</keyword>
<dbReference type="STRING" id="710696.Intca_2307"/>
<sequence length="673" mass="71951">MTTSATPRVARTAPAQPIRGSHPRPGASPSSRTNSRRSGERIEGLDGIRALAIVAVLVFHLNAAWLPGGYLGVDVFFVVSGFLITTLLVREHERTGRIAFREFWVRRARRLLPALFVTVMVSTLIARLVSGELLVHIGRQIVGALTFSTNWVEISAGSSYFEQTAPQLFMNFWSLAVEEQFYLLWPGLTLLLVTVAAARTRVAVALALAVGSALLMAVLVERGADATRVYYGTDTHLMGLMIGAALAFAWASPALAKRLRPSGLGATGRWAVPGALLILLTGFRFLDETDAATFRGGILLASAASGVLVLAVLDRPAGRAPTVWQRLTGHPLAVWIGVRSYSIYLWHWPVILVVGRDNPSAPGTTSHLLTRAWCVLVTIALADLTHRFVETPFRRSGFRGVLRSVGAFLLSWSRRTRQVVAGGVLTATVALSIVVLTAPDQSETARMLEANEKAAAASAARTADPAGGGTQPTTAPPAKATRAAPPVSAPRPSGATAEFTMPTGKEIDGYGDSMMVGSLHALDYYFPGIRLDARSNLRWSDGLAAVESRGDRTRRAVVLAFGTNAGVDREAVVDVLDALGPDRMVVLVNLMGPFARIEADNAALAAAAESRANVIVADWAGAVRNHPEQLQADRIHPSLEGSHLFAKTVRQALATLSERHTGNAVVLKDLPMP</sequence>
<dbReference type="PANTHER" id="PTHR23028">
    <property type="entry name" value="ACETYLTRANSFERASE"/>
    <property type="match status" value="1"/>
</dbReference>
<feature type="transmembrane region" description="Helical" evidence="9">
    <location>
        <begin position="47"/>
        <end position="65"/>
    </location>
</feature>
<dbReference type="AlphaFoldDB" id="E6SF27"/>
<proteinExistence type="predicted"/>
<keyword evidence="5 9" id="KW-1133">Transmembrane helix</keyword>
<feature type="region of interest" description="Disordered" evidence="8">
    <location>
        <begin position="452"/>
        <end position="503"/>
    </location>
</feature>
<dbReference type="Gene3D" id="3.40.50.1110">
    <property type="entry name" value="SGNH hydrolase"/>
    <property type="match status" value="1"/>
</dbReference>
<dbReference type="Pfam" id="PF01757">
    <property type="entry name" value="Acyl_transf_3"/>
    <property type="match status" value="1"/>
</dbReference>
<dbReference type="InterPro" id="IPR002656">
    <property type="entry name" value="Acyl_transf_3_dom"/>
</dbReference>
<evidence type="ECO:0000256" key="6">
    <source>
        <dbReference type="ARBA" id="ARBA00023136"/>
    </source>
</evidence>
<comment type="subcellular location">
    <subcellularLocation>
        <location evidence="1">Cell membrane</location>
        <topology evidence="1">Multi-pass membrane protein</topology>
    </subcellularLocation>
</comment>
<dbReference type="PANTHER" id="PTHR23028:SF53">
    <property type="entry name" value="ACYL_TRANSF_3 DOMAIN-CONTAINING PROTEIN"/>
    <property type="match status" value="1"/>
</dbReference>
<feature type="compositionally biased region" description="Low complexity" evidence="8">
    <location>
        <begin position="453"/>
        <end position="493"/>
    </location>
</feature>
<organism evidence="11 12">
    <name type="scientific">Intrasporangium calvum (strain ATCC 23552 / DSM 43043 / JCM 3097 / NBRC 12989 / NCIMB 10167 / NRRL B-3866 / 7 KIP)</name>
    <dbReference type="NCBI Taxonomy" id="710696"/>
    <lineage>
        <taxon>Bacteria</taxon>
        <taxon>Bacillati</taxon>
        <taxon>Actinomycetota</taxon>
        <taxon>Actinomycetes</taxon>
        <taxon>Micrococcales</taxon>
        <taxon>Intrasporangiaceae</taxon>
        <taxon>Intrasporangium</taxon>
    </lineage>
</organism>
<protein>
    <submittedName>
        <fullName evidence="11">Acyltransferase 3</fullName>
    </submittedName>
</protein>
<dbReference type="RefSeq" id="WP_013493130.1">
    <property type="nucleotide sequence ID" value="NC_014830.1"/>
</dbReference>
<keyword evidence="4 9" id="KW-0812">Transmembrane</keyword>